<dbReference type="GO" id="GO:0006235">
    <property type="term" value="P:dTTP biosynthetic process"/>
    <property type="evidence" value="ECO:0007669"/>
    <property type="project" value="UniProtKB-UniPathway"/>
</dbReference>
<evidence type="ECO:0000256" key="7">
    <source>
        <dbReference type="ARBA" id="ARBA00022727"/>
    </source>
</evidence>
<dbReference type="HAMAP" id="MF_00008">
    <property type="entry name" value="Thymidy_synth_bact"/>
    <property type="match status" value="1"/>
</dbReference>
<evidence type="ECO:0000256" key="2">
    <source>
        <dbReference type="ARBA" id="ARBA00011947"/>
    </source>
</evidence>
<accession>A0A3Q0J3R6</accession>
<dbReference type="Pfam" id="PF00303">
    <property type="entry name" value="Thymidylat_synt"/>
    <property type="match status" value="1"/>
</dbReference>
<dbReference type="NCBIfam" id="NF002499">
    <property type="entry name" value="PRK01827.1-5"/>
    <property type="match status" value="1"/>
</dbReference>
<evidence type="ECO:0000259" key="10">
    <source>
        <dbReference type="Pfam" id="PF00303"/>
    </source>
</evidence>
<protein>
    <recommendedName>
        <fullName evidence="3">Thymidylate synthase</fullName>
        <ecNumber evidence="2">2.1.1.45</ecNumber>
    </recommendedName>
</protein>
<reference evidence="12" key="1">
    <citation type="submission" date="2025-08" db="UniProtKB">
        <authorList>
            <consortium name="RefSeq"/>
        </authorList>
    </citation>
    <scope>IDENTIFICATION</scope>
</reference>
<dbReference type="CDD" id="cd00351">
    <property type="entry name" value="TS_Pyrimidine_HMase"/>
    <property type="match status" value="1"/>
</dbReference>
<evidence type="ECO:0000256" key="5">
    <source>
        <dbReference type="ARBA" id="ARBA00022603"/>
    </source>
</evidence>
<evidence type="ECO:0000256" key="8">
    <source>
        <dbReference type="ARBA" id="ARBA00047344"/>
    </source>
</evidence>
<comment type="similarity">
    <text evidence="1">Belongs to the thymidylate synthase family.</text>
</comment>
<comment type="catalytic activity">
    <reaction evidence="8">
        <text>dUMP + (6R)-5,10-methylene-5,6,7,8-tetrahydrofolate = 7,8-dihydrofolate + dTMP</text>
        <dbReference type="Rhea" id="RHEA:12104"/>
        <dbReference type="ChEBI" id="CHEBI:15636"/>
        <dbReference type="ChEBI" id="CHEBI:57451"/>
        <dbReference type="ChEBI" id="CHEBI:63528"/>
        <dbReference type="ChEBI" id="CHEBI:246422"/>
        <dbReference type="EC" id="2.1.1.45"/>
    </reaction>
</comment>
<gene>
    <name evidence="12" type="primary">LOC113469535</name>
</gene>
<dbReference type="GO" id="GO:0032259">
    <property type="term" value="P:methylation"/>
    <property type="evidence" value="ECO:0007669"/>
    <property type="project" value="UniProtKB-KW"/>
</dbReference>
<feature type="domain" description="Thymidylate synthase/dCMP hydroxymethylase" evidence="10">
    <location>
        <begin position="2"/>
        <end position="264"/>
    </location>
</feature>
<keyword evidence="7" id="KW-0545">Nucleotide biosynthesis</keyword>
<keyword evidence="11" id="KW-1185">Reference proteome</keyword>
<evidence type="ECO:0000256" key="9">
    <source>
        <dbReference type="PROSITE-ProRule" id="PRU10016"/>
    </source>
</evidence>
<dbReference type="InterPro" id="IPR020940">
    <property type="entry name" value="Thymidylate_synthase_AS"/>
</dbReference>
<dbReference type="UniPathway" id="UPA00575"/>
<dbReference type="GO" id="GO:0005829">
    <property type="term" value="C:cytosol"/>
    <property type="evidence" value="ECO:0007669"/>
    <property type="project" value="TreeGrafter"/>
</dbReference>
<organism evidence="11 12">
    <name type="scientific">Diaphorina citri</name>
    <name type="common">Asian citrus psyllid</name>
    <dbReference type="NCBI Taxonomy" id="121845"/>
    <lineage>
        <taxon>Eukaryota</taxon>
        <taxon>Metazoa</taxon>
        <taxon>Ecdysozoa</taxon>
        <taxon>Arthropoda</taxon>
        <taxon>Hexapoda</taxon>
        <taxon>Insecta</taxon>
        <taxon>Pterygota</taxon>
        <taxon>Neoptera</taxon>
        <taxon>Paraneoptera</taxon>
        <taxon>Hemiptera</taxon>
        <taxon>Sternorrhyncha</taxon>
        <taxon>Psylloidea</taxon>
        <taxon>Psyllidae</taxon>
        <taxon>Diaphorininae</taxon>
        <taxon>Diaphorina</taxon>
    </lineage>
</organism>
<dbReference type="KEGG" id="dci:113469535"/>
<dbReference type="STRING" id="121845.A0A3Q0J3R6"/>
<dbReference type="InterPro" id="IPR000398">
    <property type="entry name" value="Thymidylate_synthase"/>
</dbReference>
<dbReference type="EC" id="2.1.1.45" evidence="2"/>
<evidence type="ECO:0000256" key="1">
    <source>
        <dbReference type="ARBA" id="ARBA00009972"/>
    </source>
</evidence>
<keyword evidence="6" id="KW-0808">Transferase</keyword>
<dbReference type="SUPFAM" id="SSF55831">
    <property type="entry name" value="Thymidylate synthase/dCMP hydroxymethylase"/>
    <property type="match status" value="1"/>
</dbReference>
<dbReference type="GeneID" id="113469535"/>
<dbReference type="NCBIfam" id="TIGR03284">
    <property type="entry name" value="thym_sym"/>
    <property type="match status" value="2"/>
</dbReference>
<dbReference type="PANTHER" id="PTHR11548:SF9">
    <property type="entry name" value="THYMIDYLATE SYNTHASE"/>
    <property type="match status" value="1"/>
</dbReference>
<dbReference type="Proteomes" id="UP000079169">
    <property type="component" value="Unplaced"/>
</dbReference>
<keyword evidence="4" id="KW-0963">Cytoplasm</keyword>
<evidence type="ECO:0000256" key="4">
    <source>
        <dbReference type="ARBA" id="ARBA00022490"/>
    </source>
</evidence>
<evidence type="ECO:0000313" key="12">
    <source>
        <dbReference type="RefSeq" id="XP_026683132.1"/>
    </source>
</evidence>
<keyword evidence="5" id="KW-0489">Methyltransferase</keyword>
<dbReference type="InterPro" id="IPR023451">
    <property type="entry name" value="Thymidate_synth/dCMP_Mease_dom"/>
</dbReference>
<feature type="active site" evidence="9">
    <location>
        <position position="146"/>
    </location>
</feature>
<dbReference type="PaxDb" id="121845-A0A3Q0J3R6"/>
<name>A0A3Q0J3R6_DIACI</name>
<dbReference type="RefSeq" id="XP_026683132.1">
    <property type="nucleotide sequence ID" value="XM_026827331.1"/>
</dbReference>
<dbReference type="PROSITE" id="PS00091">
    <property type="entry name" value="THYMIDYLATE_SYNTHASE"/>
    <property type="match status" value="1"/>
</dbReference>
<evidence type="ECO:0000256" key="3">
    <source>
        <dbReference type="ARBA" id="ARBA00015931"/>
    </source>
</evidence>
<dbReference type="PANTHER" id="PTHR11548">
    <property type="entry name" value="THYMIDYLATE SYNTHASE 1"/>
    <property type="match status" value="1"/>
</dbReference>
<dbReference type="InterPro" id="IPR036926">
    <property type="entry name" value="Thymidate_synth/dCMP_Mease_sf"/>
</dbReference>
<evidence type="ECO:0000313" key="11">
    <source>
        <dbReference type="Proteomes" id="UP000079169"/>
    </source>
</evidence>
<dbReference type="GO" id="GO:0006231">
    <property type="term" value="P:dTMP biosynthetic process"/>
    <property type="evidence" value="ECO:0007669"/>
    <property type="project" value="InterPro"/>
</dbReference>
<dbReference type="GO" id="GO:0004799">
    <property type="term" value="F:thymidylate synthase activity"/>
    <property type="evidence" value="ECO:0007669"/>
    <property type="project" value="UniProtKB-EC"/>
</dbReference>
<dbReference type="Gene3D" id="3.30.572.10">
    <property type="entry name" value="Thymidylate synthase/dCMP hydroxymethylase domain"/>
    <property type="match status" value="1"/>
</dbReference>
<dbReference type="PRINTS" id="PR00108">
    <property type="entry name" value="THYMDSNTHASE"/>
</dbReference>
<sequence length="264" mass="30559">MHQYLNFMRHVYNSGIKKIDRTGVGTLSIFGYQMRFNLQKGFPLLTTKKLHVKSIIYELIWFLSGSTNINFLKKNNIKIWDQWADENGDLGPIYGYQWRSWPTLQGKYIDQLSGVIKQIKTDPNSRRIIVSAWNVSDIHKMKLPPCHILFQFYVANNKLSCQLYQRSADIFLGLPFNIASYSLLIHIIAHETGLKVGDFIWTGGDCHLYLNHLDQARKQLLRNPGSLPNLTILCKPKSSLDYNFEDFQINSYNPQKSIYAPIAI</sequence>
<proteinExistence type="inferred from homology"/>
<evidence type="ECO:0000256" key="6">
    <source>
        <dbReference type="ARBA" id="ARBA00022679"/>
    </source>
</evidence>
<dbReference type="InterPro" id="IPR045097">
    <property type="entry name" value="Thymidate_synth/dCMP_Mease"/>
</dbReference>
<dbReference type="FunFam" id="3.30.572.10:FF:000013">
    <property type="entry name" value="Thymidylate synthase"/>
    <property type="match status" value="1"/>
</dbReference>
<dbReference type="AlphaFoldDB" id="A0A3Q0J3R6"/>
<dbReference type="NCBIfam" id="NF002497">
    <property type="entry name" value="PRK01827.1-3"/>
    <property type="match status" value="1"/>
</dbReference>